<proteinExistence type="predicted"/>
<evidence type="ECO:0000313" key="3">
    <source>
        <dbReference type="Proteomes" id="UP000051952"/>
    </source>
</evidence>
<keyword evidence="1" id="KW-1133">Transmembrane helix</keyword>
<protein>
    <submittedName>
        <fullName evidence="2">Membrane-associated protein, putative</fullName>
    </submittedName>
</protein>
<dbReference type="EMBL" id="CYKH01002045">
    <property type="protein sequence ID" value="CUG92482.1"/>
    <property type="molecule type" value="Genomic_DNA"/>
</dbReference>
<sequence length="383" mass="43606">MFRKTILRPGHAGIAAQRLETCLTDLPTNYIPFRRRVIRRVRSWPWWKKLLYPITAPFVAFGAYVGVCTFIHKQHRPVLDDMFDWNHADEYPMEEWSKVEPTLREGDIVLLMGTGSMSWKICNTAFVISRLKAGSIRYSHVGVVVQPAEMESRPLLFSRSGGSSKSAYKKEVIARASASHEPPKVLKGALMLEAVDNKDINCPDWQGNVRHDSVQVVEISKRAFGSQDDRPCYHRFAVRRLQGFEWTPDRRDQLRRFIDEHVGQTMDKSPKLMIAFMFPSLYDWLKVRTSNEISCSELIADLYKAVGVIQKRVQRAQVPNEAKTGGFTIAEVPFDHRRSLEISPAHFAEGLEKGVLDFAPGVGLGPEVRIPMVQPPKEKLYAA</sequence>
<dbReference type="SUPFAM" id="SSF54001">
    <property type="entry name" value="Cysteine proteinases"/>
    <property type="match status" value="1"/>
</dbReference>
<dbReference type="AlphaFoldDB" id="A0A0S4JSV2"/>
<evidence type="ECO:0000256" key="1">
    <source>
        <dbReference type="SAM" id="Phobius"/>
    </source>
</evidence>
<gene>
    <name evidence="2" type="ORF">BSAL_37525</name>
</gene>
<keyword evidence="1" id="KW-0472">Membrane</keyword>
<accession>A0A0S4JSV2</accession>
<evidence type="ECO:0000313" key="2">
    <source>
        <dbReference type="EMBL" id="CUG92482.1"/>
    </source>
</evidence>
<keyword evidence="1" id="KW-0812">Transmembrane</keyword>
<organism evidence="2 3">
    <name type="scientific">Bodo saltans</name>
    <name type="common">Flagellated protozoan</name>
    <dbReference type="NCBI Taxonomy" id="75058"/>
    <lineage>
        <taxon>Eukaryota</taxon>
        <taxon>Discoba</taxon>
        <taxon>Euglenozoa</taxon>
        <taxon>Kinetoplastea</taxon>
        <taxon>Metakinetoplastina</taxon>
        <taxon>Eubodonida</taxon>
        <taxon>Bodonidae</taxon>
        <taxon>Bodo</taxon>
    </lineage>
</organism>
<feature type="transmembrane region" description="Helical" evidence="1">
    <location>
        <begin position="50"/>
        <end position="72"/>
    </location>
</feature>
<dbReference type="InterPro" id="IPR038765">
    <property type="entry name" value="Papain-like_cys_pep_sf"/>
</dbReference>
<dbReference type="Gene3D" id="3.90.1720.10">
    <property type="entry name" value="endopeptidase domain like (from Nostoc punctiforme)"/>
    <property type="match status" value="1"/>
</dbReference>
<name>A0A0S4JSV2_BODSA</name>
<dbReference type="VEuPathDB" id="TriTrypDB:BSAL_37525"/>
<dbReference type="OMA" id="HADEYPM"/>
<dbReference type="OrthoDB" id="271558at2759"/>
<dbReference type="Proteomes" id="UP000051952">
    <property type="component" value="Unassembled WGS sequence"/>
</dbReference>
<reference evidence="3" key="1">
    <citation type="submission" date="2015-09" db="EMBL/GenBank/DDBJ databases">
        <authorList>
            <consortium name="Pathogen Informatics"/>
        </authorList>
    </citation>
    <scope>NUCLEOTIDE SEQUENCE [LARGE SCALE GENOMIC DNA]</scope>
    <source>
        <strain evidence="3">Lake Konstanz</strain>
    </source>
</reference>
<keyword evidence="3" id="KW-1185">Reference proteome</keyword>